<reference evidence="2 3" key="1">
    <citation type="journal article" date="2012" name="Eukaryot. Cell">
        <title>Draft genome sequence of CBS 2479, the standard type strain of Trichosporon asahii.</title>
        <authorList>
            <person name="Yang R.Y."/>
            <person name="Li H.T."/>
            <person name="Zhu H."/>
            <person name="Zhou G.P."/>
            <person name="Wang M."/>
            <person name="Wang L."/>
        </authorList>
    </citation>
    <scope>NUCLEOTIDE SEQUENCE [LARGE SCALE GENOMIC DNA]</scope>
    <source>
        <strain evidence="3">ATCC 90039 / CBS 2479 / JCM 2466 / KCTC 7840 / NCYC 2677 / UAMH 7654</strain>
    </source>
</reference>
<feature type="compositionally biased region" description="Acidic residues" evidence="1">
    <location>
        <begin position="235"/>
        <end position="245"/>
    </location>
</feature>
<evidence type="ECO:0000256" key="1">
    <source>
        <dbReference type="SAM" id="MobiDB-lite"/>
    </source>
</evidence>
<dbReference type="KEGG" id="tasa:A1Q1_06505"/>
<protein>
    <submittedName>
        <fullName evidence="2">Uncharacterized protein</fullName>
    </submittedName>
</protein>
<dbReference type="RefSeq" id="XP_014177094.1">
    <property type="nucleotide sequence ID" value="XM_014321619.1"/>
</dbReference>
<name>J6EQX7_TRIAS</name>
<feature type="compositionally biased region" description="Basic and acidic residues" evidence="1">
    <location>
        <begin position="39"/>
        <end position="55"/>
    </location>
</feature>
<dbReference type="VEuPathDB" id="FungiDB:A1Q1_06505"/>
<proteinExistence type="predicted"/>
<dbReference type="Proteomes" id="UP000002748">
    <property type="component" value="Unassembled WGS sequence"/>
</dbReference>
<feature type="region of interest" description="Disordered" evidence="1">
    <location>
        <begin position="1"/>
        <end position="69"/>
    </location>
</feature>
<accession>J6EQX7</accession>
<dbReference type="HOGENOM" id="CLU_1134239_0_0_1"/>
<evidence type="ECO:0000313" key="2">
    <source>
        <dbReference type="EMBL" id="EJT45097.1"/>
    </source>
</evidence>
<dbReference type="AlphaFoldDB" id="J6EQX7"/>
<sequence length="245" mass="27418">MIRSNPTAIPLRPSDVKALQVELERRRQQPQEQETQSQRTERGDNGNESLTERAPRQVMEQPPRDNRTVQERIGLCIGRSPLHWRTGKTLLRRVSPPGDATWPTRPPPSKLIWNQTTVIFLLSHNKPSNNNGKLTSPRHVPPVEVRCAPDGAGEDLKTQLIPALKPLADSLPVPPPTSEDDIELWEETPDGPEDIDKLETNLSVAGMGWPRFKTIFVSLRNESGNFDRPVYTVPDPEDGDEDGAA</sequence>
<dbReference type="GeneID" id="25990017"/>
<organism evidence="2 3">
    <name type="scientific">Trichosporon asahii var. asahii (strain ATCC 90039 / CBS 2479 / JCM 2466 / KCTC 7840 / NBRC 103889/ NCYC 2677 / UAMH 7654)</name>
    <name type="common">Yeast</name>
    <dbReference type="NCBI Taxonomy" id="1186058"/>
    <lineage>
        <taxon>Eukaryota</taxon>
        <taxon>Fungi</taxon>
        <taxon>Dikarya</taxon>
        <taxon>Basidiomycota</taxon>
        <taxon>Agaricomycotina</taxon>
        <taxon>Tremellomycetes</taxon>
        <taxon>Trichosporonales</taxon>
        <taxon>Trichosporonaceae</taxon>
        <taxon>Trichosporon</taxon>
    </lineage>
</organism>
<evidence type="ECO:0000313" key="3">
    <source>
        <dbReference type="Proteomes" id="UP000002748"/>
    </source>
</evidence>
<gene>
    <name evidence="2" type="ORF">A1Q1_06505</name>
</gene>
<feature type="region of interest" description="Disordered" evidence="1">
    <location>
        <begin position="226"/>
        <end position="245"/>
    </location>
</feature>
<comment type="caution">
    <text evidence="2">The sequence shown here is derived from an EMBL/GenBank/DDBJ whole genome shotgun (WGS) entry which is preliminary data.</text>
</comment>
<dbReference type="EMBL" id="ALBS01000334">
    <property type="protein sequence ID" value="EJT45097.1"/>
    <property type="molecule type" value="Genomic_DNA"/>
</dbReference>
<dbReference type="OrthoDB" id="2574887at2759"/>